<name>A0A1X7TBE1_AMPQE</name>
<feature type="compositionally biased region" description="Acidic residues" evidence="10">
    <location>
        <begin position="124"/>
        <end position="140"/>
    </location>
</feature>
<dbReference type="GO" id="GO:0006310">
    <property type="term" value="P:DNA recombination"/>
    <property type="evidence" value="ECO:0007669"/>
    <property type="project" value="UniProtKB-KW"/>
</dbReference>
<evidence type="ECO:0000256" key="7">
    <source>
        <dbReference type="ARBA" id="ARBA00022918"/>
    </source>
</evidence>
<evidence type="ECO:0000256" key="9">
    <source>
        <dbReference type="ARBA" id="ARBA00023172"/>
    </source>
</evidence>
<accession>A0A1X7TBE1</accession>
<keyword evidence="8" id="KW-0239">DNA-directed DNA polymerase</keyword>
<keyword evidence="8" id="KW-0548">Nucleotidyltransferase</keyword>
<dbReference type="PANTHER" id="PTHR42648:SF11">
    <property type="entry name" value="TRANSPOSON TY4-P GAG-POL POLYPROTEIN"/>
    <property type="match status" value="1"/>
</dbReference>
<evidence type="ECO:0000256" key="4">
    <source>
        <dbReference type="ARBA" id="ARBA00022801"/>
    </source>
</evidence>
<evidence type="ECO:0000256" key="6">
    <source>
        <dbReference type="ARBA" id="ARBA00022908"/>
    </source>
</evidence>
<keyword evidence="2" id="KW-0479">Metal-binding</keyword>
<keyword evidence="1" id="KW-0540">Nuclease</keyword>
<evidence type="ECO:0000256" key="5">
    <source>
        <dbReference type="ARBA" id="ARBA00022842"/>
    </source>
</evidence>
<dbReference type="STRING" id="400682.A0A1X7TBE1"/>
<dbReference type="GO" id="GO:0046872">
    <property type="term" value="F:metal ion binding"/>
    <property type="evidence" value="ECO:0007669"/>
    <property type="project" value="UniProtKB-KW"/>
</dbReference>
<dbReference type="PANTHER" id="PTHR42648">
    <property type="entry name" value="TRANSPOSASE, PUTATIVE-RELATED"/>
    <property type="match status" value="1"/>
</dbReference>
<evidence type="ECO:0000256" key="3">
    <source>
        <dbReference type="ARBA" id="ARBA00022759"/>
    </source>
</evidence>
<keyword evidence="7" id="KW-0695">RNA-directed DNA polymerase</keyword>
<feature type="region of interest" description="Disordered" evidence="10">
    <location>
        <begin position="81"/>
        <end position="140"/>
    </location>
</feature>
<dbReference type="EnsemblMetazoa" id="Aqu2.1.11864_001">
    <property type="protein sequence ID" value="Aqu2.1.11864_001"/>
    <property type="gene ID" value="Aqu2.1.11864"/>
</dbReference>
<sequence>MHNCCPTKAVEGMTPYEALTGIKPSVSYLRIFGCAAYSHVAKDEKKKLDSKSHKLILLGYADNRKAYCLRDVIFNETVAGYKQNGSENESTPYVGIDASEGESTTEVEMPNTENEETVPHNDETLEEEENETEQEPESTV</sequence>
<evidence type="ECO:0000259" key="11">
    <source>
        <dbReference type="Pfam" id="PF25597"/>
    </source>
</evidence>
<dbReference type="GO" id="GO:0003964">
    <property type="term" value="F:RNA-directed DNA polymerase activity"/>
    <property type="evidence" value="ECO:0007669"/>
    <property type="project" value="UniProtKB-KW"/>
</dbReference>
<evidence type="ECO:0000313" key="12">
    <source>
        <dbReference type="EnsemblMetazoa" id="Aqu2.1.11864_001"/>
    </source>
</evidence>
<keyword evidence="3" id="KW-0255">Endonuclease</keyword>
<dbReference type="InterPro" id="IPR039537">
    <property type="entry name" value="Retrotran_Ty1/copia-like"/>
</dbReference>
<dbReference type="InParanoid" id="A0A1X7TBE1"/>
<keyword evidence="8" id="KW-0808">Transferase</keyword>
<organism evidence="12">
    <name type="scientific">Amphimedon queenslandica</name>
    <name type="common">Sponge</name>
    <dbReference type="NCBI Taxonomy" id="400682"/>
    <lineage>
        <taxon>Eukaryota</taxon>
        <taxon>Metazoa</taxon>
        <taxon>Porifera</taxon>
        <taxon>Demospongiae</taxon>
        <taxon>Heteroscleromorpha</taxon>
        <taxon>Haplosclerida</taxon>
        <taxon>Niphatidae</taxon>
        <taxon>Amphimedon</taxon>
    </lineage>
</organism>
<keyword evidence="6" id="KW-0229">DNA integration</keyword>
<evidence type="ECO:0000256" key="2">
    <source>
        <dbReference type="ARBA" id="ARBA00022723"/>
    </source>
</evidence>
<proteinExistence type="predicted"/>
<dbReference type="GO" id="GO:0003887">
    <property type="term" value="F:DNA-directed DNA polymerase activity"/>
    <property type="evidence" value="ECO:0007669"/>
    <property type="project" value="UniProtKB-KW"/>
</dbReference>
<dbReference type="Pfam" id="PF25597">
    <property type="entry name" value="SH3_retrovirus"/>
    <property type="match status" value="1"/>
</dbReference>
<evidence type="ECO:0000256" key="1">
    <source>
        <dbReference type="ARBA" id="ARBA00022722"/>
    </source>
</evidence>
<feature type="domain" description="Retroviral polymerase SH3-like" evidence="11">
    <location>
        <begin position="34"/>
        <end position="71"/>
    </location>
</feature>
<dbReference type="GO" id="GO:0016787">
    <property type="term" value="F:hydrolase activity"/>
    <property type="evidence" value="ECO:0007669"/>
    <property type="project" value="UniProtKB-KW"/>
</dbReference>
<protein>
    <recommendedName>
        <fullName evidence="11">Retroviral polymerase SH3-like domain-containing protein</fullName>
    </recommendedName>
</protein>
<dbReference type="AlphaFoldDB" id="A0A1X7TBE1"/>
<evidence type="ECO:0000256" key="10">
    <source>
        <dbReference type="SAM" id="MobiDB-lite"/>
    </source>
</evidence>
<keyword evidence="9" id="KW-0233">DNA recombination</keyword>
<keyword evidence="5" id="KW-0460">Magnesium</keyword>
<dbReference type="GO" id="GO:0015074">
    <property type="term" value="P:DNA integration"/>
    <property type="evidence" value="ECO:0007669"/>
    <property type="project" value="UniProtKB-KW"/>
</dbReference>
<dbReference type="GO" id="GO:0004519">
    <property type="term" value="F:endonuclease activity"/>
    <property type="evidence" value="ECO:0007669"/>
    <property type="project" value="UniProtKB-KW"/>
</dbReference>
<evidence type="ECO:0000256" key="8">
    <source>
        <dbReference type="ARBA" id="ARBA00022932"/>
    </source>
</evidence>
<reference evidence="12" key="1">
    <citation type="submission" date="2017-05" db="UniProtKB">
        <authorList>
            <consortium name="EnsemblMetazoa"/>
        </authorList>
    </citation>
    <scope>IDENTIFICATION</scope>
</reference>
<dbReference type="InterPro" id="IPR057670">
    <property type="entry name" value="SH3_retrovirus"/>
</dbReference>
<keyword evidence="4" id="KW-0378">Hydrolase</keyword>